<dbReference type="EMBL" id="MWZD01000023">
    <property type="protein sequence ID" value="PRI10079.1"/>
    <property type="molecule type" value="Genomic_DNA"/>
</dbReference>
<keyword evidence="1" id="KW-1133">Transmembrane helix</keyword>
<sequence>MTPPNNPTSLASVVGEEIAEERASHPTSTMLKQLVMPAILAAFASYLLFGIVTMRVPEGVAFPGPRFFPLIIMGGLYLFAVLLAIQAFRDRSSARAALEGTAGDAGASNGPGSADRIALVADEGEAAAAPHTADASDDDPADGAAPQPGIDWRSMAWIVGAFIGFALTLPWLGWIIAAALLFWCVARAFGAGRPLFNLLVGLTASSIAYIVFNMLLGLPLPSGILGWGF</sequence>
<evidence type="ECO:0000256" key="1">
    <source>
        <dbReference type="SAM" id="Phobius"/>
    </source>
</evidence>
<evidence type="ECO:0000313" key="3">
    <source>
        <dbReference type="EMBL" id="PRI10079.1"/>
    </source>
</evidence>
<keyword evidence="4" id="KW-1185">Reference proteome</keyword>
<dbReference type="Pfam" id="PF07331">
    <property type="entry name" value="TctB"/>
    <property type="match status" value="1"/>
</dbReference>
<evidence type="ECO:0000313" key="4">
    <source>
        <dbReference type="Proteomes" id="UP000238650"/>
    </source>
</evidence>
<feature type="transmembrane region" description="Helical" evidence="1">
    <location>
        <begin position="195"/>
        <end position="216"/>
    </location>
</feature>
<dbReference type="RefSeq" id="WP_105806289.1">
    <property type="nucleotide sequence ID" value="NZ_MWZD01000023.1"/>
</dbReference>
<dbReference type="OrthoDB" id="5119225at2"/>
<feature type="transmembrane region" description="Helical" evidence="1">
    <location>
        <begin position="34"/>
        <end position="55"/>
    </location>
</feature>
<feature type="domain" description="DUF1468" evidence="2">
    <location>
        <begin position="35"/>
        <end position="221"/>
    </location>
</feature>
<comment type="caution">
    <text evidence="3">The sequence shown here is derived from an EMBL/GenBank/DDBJ whole genome shotgun (WGS) entry which is preliminary data.</text>
</comment>
<keyword evidence="1" id="KW-0812">Transmembrane</keyword>
<protein>
    <recommendedName>
        <fullName evidence="2">DUF1468 domain-containing protein</fullName>
    </recommendedName>
</protein>
<dbReference type="InterPro" id="IPR009936">
    <property type="entry name" value="DUF1468"/>
</dbReference>
<gene>
    <name evidence="3" type="ORF">B4915_13145</name>
</gene>
<dbReference type="AlphaFoldDB" id="A0A2S9QKH0"/>
<dbReference type="Proteomes" id="UP000238650">
    <property type="component" value="Unassembled WGS sequence"/>
</dbReference>
<organism evidence="3 4">
    <name type="scientific">Leucobacter massiliensis</name>
    <dbReference type="NCBI Taxonomy" id="1686285"/>
    <lineage>
        <taxon>Bacteria</taxon>
        <taxon>Bacillati</taxon>
        <taxon>Actinomycetota</taxon>
        <taxon>Actinomycetes</taxon>
        <taxon>Micrococcales</taxon>
        <taxon>Microbacteriaceae</taxon>
        <taxon>Leucobacter</taxon>
    </lineage>
</organism>
<evidence type="ECO:0000259" key="2">
    <source>
        <dbReference type="Pfam" id="PF07331"/>
    </source>
</evidence>
<accession>A0A2S9QKH0</accession>
<feature type="transmembrane region" description="Helical" evidence="1">
    <location>
        <begin position="156"/>
        <end position="183"/>
    </location>
</feature>
<reference evidence="3 4" key="1">
    <citation type="journal article" date="2017" name="New Microbes New Infect">
        <title>Genome sequence of 'Leucobacter massiliensis' sp. nov. isolated from human pharynx after travel to the 2014 Hajj.</title>
        <authorList>
            <person name="Leangapichart T."/>
            <person name="Gautret P."/>
            <person name="Nguyen T.T."/>
            <person name="Armstrong N."/>
            <person name="Rolain J.M."/>
        </authorList>
    </citation>
    <scope>NUCLEOTIDE SEQUENCE [LARGE SCALE GENOMIC DNA]</scope>
    <source>
        <strain evidence="3 4">122RC15</strain>
    </source>
</reference>
<keyword evidence="1" id="KW-0472">Membrane</keyword>
<proteinExistence type="predicted"/>
<feature type="transmembrane region" description="Helical" evidence="1">
    <location>
        <begin position="67"/>
        <end position="88"/>
    </location>
</feature>
<name>A0A2S9QKH0_9MICO</name>